<evidence type="ECO:0000313" key="4">
    <source>
        <dbReference type="WBParaSite" id="TCNE_0000271501-mRNA-1"/>
    </source>
</evidence>
<evidence type="ECO:0000256" key="1">
    <source>
        <dbReference type="SAM" id="MobiDB-lite"/>
    </source>
</evidence>
<protein>
    <submittedName>
        <fullName evidence="4">Protein kinase domain-containing protein</fullName>
    </submittedName>
</protein>
<dbReference type="WBParaSite" id="TCNE_0000271501-mRNA-1">
    <property type="protein sequence ID" value="TCNE_0000271501-mRNA-1"/>
    <property type="gene ID" value="TCNE_0000271501"/>
</dbReference>
<dbReference type="InterPro" id="IPR011009">
    <property type="entry name" value="Kinase-like_dom_sf"/>
</dbReference>
<reference evidence="2 3" key="2">
    <citation type="submission" date="2018-11" db="EMBL/GenBank/DDBJ databases">
        <authorList>
            <consortium name="Pathogen Informatics"/>
        </authorList>
    </citation>
    <scope>NUCLEOTIDE SEQUENCE [LARGE SCALE GENOMIC DNA]</scope>
</reference>
<name>A0A183U2J5_TOXCA</name>
<gene>
    <name evidence="2" type="ORF">TCNE_LOCUS2715</name>
</gene>
<feature type="compositionally biased region" description="Basic and acidic residues" evidence="1">
    <location>
        <begin position="71"/>
        <end position="81"/>
    </location>
</feature>
<dbReference type="Proteomes" id="UP000050794">
    <property type="component" value="Unassembled WGS sequence"/>
</dbReference>
<evidence type="ECO:0000313" key="3">
    <source>
        <dbReference type="Proteomes" id="UP000050794"/>
    </source>
</evidence>
<organism evidence="3 4">
    <name type="scientific">Toxocara canis</name>
    <name type="common">Canine roundworm</name>
    <dbReference type="NCBI Taxonomy" id="6265"/>
    <lineage>
        <taxon>Eukaryota</taxon>
        <taxon>Metazoa</taxon>
        <taxon>Ecdysozoa</taxon>
        <taxon>Nematoda</taxon>
        <taxon>Chromadorea</taxon>
        <taxon>Rhabditida</taxon>
        <taxon>Spirurina</taxon>
        <taxon>Ascaridomorpha</taxon>
        <taxon>Ascaridoidea</taxon>
        <taxon>Toxocaridae</taxon>
        <taxon>Toxocara</taxon>
    </lineage>
</organism>
<dbReference type="Gene3D" id="1.10.510.10">
    <property type="entry name" value="Transferase(Phosphotransferase) domain 1"/>
    <property type="match status" value="1"/>
</dbReference>
<feature type="region of interest" description="Disordered" evidence="1">
    <location>
        <begin position="56"/>
        <end position="81"/>
    </location>
</feature>
<proteinExistence type="predicted"/>
<dbReference type="SUPFAM" id="SSF56112">
    <property type="entry name" value="Protein kinase-like (PK-like)"/>
    <property type="match status" value="1"/>
</dbReference>
<sequence length="107" mass="12283">MFWSGSELAKQFVDSLLETNPEVRLSAAEALKHDWMLGERAHLNITIKARPASEYNAMQRTRSTRSIRSVTRSDHGHRVDPREVDMLANDLQRLAMSQQSTKHYGVF</sequence>
<evidence type="ECO:0000313" key="2">
    <source>
        <dbReference type="EMBL" id="VDM28432.1"/>
    </source>
</evidence>
<dbReference type="EMBL" id="UYWY01002925">
    <property type="protein sequence ID" value="VDM28432.1"/>
    <property type="molecule type" value="Genomic_DNA"/>
</dbReference>
<dbReference type="AlphaFoldDB" id="A0A183U2J5"/>
<accession>A0A183U2J5</accession>
<feature type="compositionally biased region" description="Low complexity" evidence="1">
    <location>
        <begin position="60"/>
        <end position="70"/>
    </location>
</feature>
<keyword evidence="3" id="KW-1185">Reference proteome</keyword>
<reference evidence="4" key="1">
    <citation type="submission" date="2016-06" db="UniProtKB">
        <authorList>
            <consortium name="WormBaseParasite"/>
        </authorList>
    </citation>
    <scope>IDENTIFICATION</scope>
</reference>